<dbReference type="SUPFAM" id="SSF82784">
    <property type="entry name" value="OsmC-like"/>
    <property type="match status" value="1"/>
</dbReference>
<dbReference type="PANTHER" id="PTHR39624">
    <property type="entry name" value="PROTEIN INVOLVED IN RIMO-MEDIATED BETA-METHYLTHIOLATION OF RIBOSOMAL PROTEIN S12 YCAO"/>
    <property type="match status" value="1"/>
</dbReference>
<gene>
    <name evidence="2" type="ORF">CKO42_07670</name>
</gene>
<dbReference type="Pfam" id="PF12146">
    <property type="entry name" value="Hydrolase_4"/>
    <property type="match status" value="1"/>
</dbReference>
<sequence>MARIRFDFKNPEDHRLAGLLETPPAGVETQRYALFAHCFTCGKDLAAATRIARALAARGIAVLRFDFTGLGNSDGDFANTSFSSNVQDLLAAAAALEAEYSSPALLIGHSLGGAAVLAAAGRLPSVEAVVTIAAPATPDHIEHLFSGVRGEMESTGEAEVRVGRRRFRIRRQFLDDLKQYADAEHIRRLKRPLLVFHSPVDEIVEVEEAAKIYHAALHPKSFISLDRADHLLTDREDSEYVAETLVAWASRYLGLHRHHEEAGGGTAPAVEPGEVLVTERDQSFLRGLYAARHQLLADEPESAGGTDLGPNPYELLLMALGACTSMTLRMVASRKRLALDDIEVRLRHQERPAAEGARQGPQQIVQRITLVGALSEQERALLLEIADRCPVHRTLVHSQLQIVTEGDEP</sequence>
<dbReference type="Gene3D" id="3.30.300.20">
    <property type="match status" value="1"/>
</dbReference>
<dbReference type="Gene3D" id="3.40.50.1820">
    <property type="entry name" value="alpha/beta hydrolase"/>
    <property type="match status" value="1"/>
</dbReference>
<dbReference type="Proteomes" id="UP001138768">
    <property type="component" value="Unassembled WGS sequence"/>
</dbReference>
<dbReference type="AlphaFoldDB" id="A0A9X0W7P2"/>
<feature type="domain" description="Serine aminopeptidase S33" evidence="1">
    <location>
        <begin position="49"/>
        <end position="136"/>
    </location>
</feature>
<name>A0A9X0W7P2_9GAMM</name>
<evidence type="ECO:0000259" key="1">
    <source>
        <dbReference type="Pfam" id="PF12146"/>
    </source>
</evidence>
<dbReference type="SUPFAM" id="SSF53474">
    <property type="entry name" value="alpha/beta-Hydrolases"/>
    <property type="match status" value="1"/>
</dbReference>
<organism evidence="2 3">
    <name type="scientific">Lamprobacter modestohalophilus</name>
    <dbReference type="NCBI Taxonomy" id="1064514"/>
    <lineage>
        <taxon>Bacteria</taxon>
        <taxon>Pseudomonadati</taxon>
        <taxon>Pseudomonadota</taxon>
        <taxon>Gammaproteobacteria</taxon>
        <taxon>Chromatiales</taxon>
        <taxon>Chromatiaceae</taxon>
        <taxon>Lamprobacter</taxon>
    </lineage>
</organism>
<proteinExistence type="predicted"/>
<dbReference type="InterPro" id="IPR029058">
    <property type="entry name" value="AB_hydrolase_fold"/>
</dbReference>
<evidence type="ECO:0000313" key="2">
    <source>
        <dbReference type="EMBL" id="MBK1618319.1"/>
    </source>
</evidence>
<dbReference type="InterPro" id="IPR003718">
    <property type="entry name" value="OsmC/Ohr_fam"/>
</dbReference>
<reference evidence="2 3" key="1">
    <citation type="journal article" date="2020" name="Microorganisms">
        <title>Osmotic Adaptation and Compatible Solute Biosynthesis of Phototrophic Bacteria as Revealed from Genome Analyses.</title>
        <authorList>
            <person name="Imhoff J.F."/>
            <person name="Rahn T."/>
            <person name="Kunzel S."/>
            <person name="Keller A."/>
            <person name="Neulinger S.C."/>
        </authorList>
    </citation>
    <scope>NUCLEOTIDE SEQUENCE [LARGE SCALE GENOMIC DNA]</scope>
    <source>
        <strain evidence="2 3">DSM 25653</strain>
    </source>
</reference>
<dbReference type="Pfam" id="PF02566">
    <property type="entry name" value="OsmC"/>
    <property type="match status" value="1"/>
</dbReference>
<dbReference type="InterPro" id="IPR015946">
    <property type="entry name" value="KH_dom-like_a/b"/>
</dbReference>
<evidence type="ECO:0000313" key="3">
    <source>
        <dbReference type="Proteomes" id="UP001138768"/>
    </source>
</evidence>
<protein>
    <submittedName>
        <fullName evidence="2">Osmotically inducible protein C</fullName>
    </submittedName>
</protein>
<accession>A0A9X0W7P2</accession>
<dbReference type="EMBL" id="NRRY01000009">
    <property type="protein sequence ID" value="MBK1618319.1"/>
    <property type="molecule type" value="Genomic_DNA"/>
</dbReference>
<dbReference type="PANTHER" id="PTHR39624:SF2">
    <property type="entry name" value="OSMC-LIKE PROTEIN"/>
    <property type="match status" value="1"/>
</dbReference>
<dbReference type="InterPro" id="IPR022742">
    <property type="entry name" value="Hydrolase_4"/>
</dbReference>
<keyword evidence="3" id="KW-1185">Reference proteome</keyword>
<comment type="caution">
    <text evidence="2">The sequence shown here is derived from an EMBL/GenBank/DDBJ whole genome shotgun (WGS) entry which is preliminary data.</text>
</comment>
<dbReference type="InterPro" id="IPR036102">
    <property type="entry name" value="OsmC/Ohrsf"/>
</dbReference>
<dbReference type="RefSeq" id="WP_200241459.1">
    <property type="nucleotide sequence ID" value="NZ_NRRY01000009.1"/>
</dbReference>